<sequence length="212" mass="22427">MTTDGDAPQEPSEPEGTSEDPAAARPARTARWRVIALGGVVLVLLIVLAVLLVPRLAGDGPARSTAEPVAKPTPEPTAPDPIDRDTSTPLLEALPDQVDGYAVTAQEEVDPLDQDALETWQLTYTDAEDSVTLQLAQWEEAEEATEVFTDLTDGVDPVESGAVQVDGSDAGQYVVAETDDGARATWTNATVVLIVNGPDVETVTAFYLAYPL</sequence>
<keyword evidence="2" id="KW-1133">Transmembrane helix</keyword>
<gene>
    <name evidence="3" type="ORF">SAMN04488554_0172</name>
</gene>
<protein>
    <submittedName>
        <fullName evidence="3">Uncharacterized protein</fullName>
    </submittedName>
</protein>
<evidence type="ECO:0000256" key="2">
    <source>
        <dbReference type="SAM" id="Phobius"/>
    </source>
</evidence>
<evidence type="ECO:0000256" key="1">
    <source>
        <dbReference type="SAM" id="MobiDB-lite"/>
    </source>
</evidence>
<evidence type="ECO:0000313" key="4">
    <source>
        <dbReference type="Proteomes" id="UP000199220"/>
    </source>
</evidence>
<evidence type="ECO:0000313" key="3">
    <source>
        <dbReference type="EMBL" id="SED56948.1"/>
    </source>
</evidence>
<dbReference type="OrthoDB" id="5148988at2"/>
<dbReference type="STRING" id="648782.SAMN04488554_0172"/>
<feature type="transmembrane region" description="Helical" evidence="2">
    <location>
        <begin position="34"/>
        <end position="53"/>
    </location>
</feature>
<keyword evidence="2" id="KW-0472">Membrane</keyword>
<keyword evidence="4" id="KW-1185">Reference proteome</keyword>
<keyword evidence="2" id="KW-0812">Transmembrane</keyword>
<dbReference type="EMBL" id="FNTX01000001">
    <property type="protein sequence ID" value="SED56948.1"/>
    <property type="molecule type" value="Genomic_DNA"/>
</dbReference>
<accession>A0A1H5BRN7</accession>
<dbReference type="AlphaFoldDB" id="A0A1H5BRN7"/>
<reference evidence="4" key="1">
    <citation type="submission" date="2016-10" db="EMBL/GenBank/DDBJ databases">
        <authorList>
            <person name="Varghese N."/>
            <person name="Submissions S."/>
        </authorList>
    </citation>
    <scope>NUCLEOTIDE SEQUENCE [LARGE SCALE GENOMIC DNA]</scope>
    <source>
        <strain evidence="4">DSM 21368</strain>
    </source>
</reference>
<organism evidence="3 4">
    <name type="scientific">Ruania alba</name>
    <dbReference type="NCBI Taxonomy" id="648782"/>
    <lineage>
        <taxon>Bacteria</taxon>
        <taxon>Bacillati</taxon>
        <taxon>Actinomycetota</taxon>
        <taxon>Actinomycetes</taxon>
        <taxon>Micrococcales</taxon>
        <taxon>Ruaniaceae</taxon>
        <taxon>Ruania</taxon>
    </lineage>
</organism>
<dbReference type="Proteomes" id="UP000199220">
    <property type="component" value="Unassembled WGS sequence"/>
</dbReference>
<feature type="region of interest" description="Disordered" evidence="1">
    <location>
        <begin position="1"/>
        <end position="25"/>
    </location>
</feature>
<name>A0A1H5BRN7_9MICO</name>
<dbReference type="RefSeq" id="WP_139177501.1">
    <property type="nucleotide sequence ID" value="NZ_FNTX01000001.1"/>
</dbReference>
<proteinExistence type="predicted"/>
<feature type="region of interest" description="Disordered" evidence="1">
    <location>
        <begin position="59"/>
        <end position="88"/>
    </location>
</feature>